<evidence type="ECO:0000313" key="3">
    <source>
        <dbReference type="Proteomes" id="UP000319613"/>
    </source>
</evidence>
<name>A0A554J9P7_9BACT</name>
<dbReference type="Proteomes" id="UP000319613">
    <property type="component" value="Unassembled WGS sequence"/>
</dbReference>
<accession>A0A554J9P7</accession>
<reference evidence="2 3" key="1">
    <citation type="submission" date="2017-07" db="EMBL/GenBank/DDBJ databases">
        <title>Mechanisms for carbon and nitrogen cycling indicate functional differentiation within the Candidate Phyla Radiation.</title>
        <authorList>
            <person name="Danczak R.E."/>
            <person name="Johnston M.D."/>
            <person name="Kenah C."/>
            <person name="Slattery M."/>
            <person name="Wrighton K.C."/>
            <person name="Wilkins M.J."/>
        </authorList>
    </citation>
    <scope>NUCLEOTIDE SEQUENCE [LARGE SCALE GENOMIC DNA]</scope>
    <source>
        <strain evidence="2">Gr01-1014_77</strain>
    </source>
</reference>
<evidence type="ECO:0000256" key="1">
    <source>
        <dbReference type="SAM" id="Coils"/>
    </source>
</evidence>
<dbReference type="AlphaFoldDB" id="A0A554J9P7"/>
<organism evidence="2 3">
    <name type="scientific">Candidatus Doudnabacteria bacterium Gr01-1014_77</name>
    <dbReference type="NCBI Taxonomy" id="2017133"/>
    <lineage>
        <taxon>Bacteria</taxon>
        <taxon>Candidatus Doudnaibacteriota</taxon>
    </lineage>
</organism>
<dbReference type="EMBL" id="VMFF01000070">
    <property type="protein sequence ID" value="TSC65081.1"/>
    <property type="molecule type" value="Genomic_DNA"/>
</dbReference>
<proteinExistence type="predicted"/>
<comment type="caution">
    <text evidence="2">The sequence shown here is derived from an EMBL/GenBank/DDBJ whole genome shotgun (WGS) entry which is preliminary data.</text>
</comment>
<sequence length="303" mass="34656">MSLDEHLQQQKKIIVRRYPSAEALAQVEIGKKFIVVQDDFDPSFVPQGYTLIDMKHKNSSFKTLVPQSLLFYMANPGEGEPEGALEEIADFYGETKGFEDDLIENGDTSVQEANWANLARGSYHTYLVNRLVKHRKGERDVEGEPVPEFNPEVLAQLDLSDPYVSQRVKVMAALALEKTADQIKTHDVKDVLKHVTLNYKERVKRKELTEVKCWAGSHYKIKHEYRTVDGIEERQETYSALNTQIGELESQIDVYRKQKHSGNVGRHDGALIRQYVNLAHIIPENPRAQLDISPPEKISEEQK</sequence>
<feature type="coiled-coil region" evidence="1">
    <location>
        <begin position="231"/>
        <end position="258"/>
    </location>
</feature>
<keyword evidence="1" id="KW-0175">Coiled coil</keyword>
<protein>
    <submittedName>
        <fullName evidence="2">Uncharacterized protein</fullName>
    </submittedName>
</protein>
<gene>
    <name evidence="2" type="ORF">G01um101477_628</name>
</gene>
<evidence type="ECO:0000313" key="2">
    <source>
        <dbReference type="EMBL" id="TSC65081.1"/>
    </source>
</evidence>